<feature type="domain" description="Lumazine-binding" evidence="11">
    <location>
        <begin position="1"/>
        <end position="96"/>
    </location>
</feature>
<feature type="domain" description="Lumazine-binding" evidence="11">
    <location>
        <begin position="97"/>
        <end position="193"/>
    </location>
</feature>
<dbReference type="GO" id="GO:0004746">
    <property type="term" value="F:riboflavin synthase activity"/>
    <property type="evidence" value="ECO:0007669"/>
    <property type="project" value="UniProtKB-UniRule"/>
</dbReference>
<evidence type="ECO:0000256" key="4">
    <source>
        <dbReference type="ARBA" id="ARBA00012827"/>
    </source>
</evidence>
<organism evidence="12 13">
    <name type="scientific">Nitratidesulfovibrio vulgaris (strain DP4)</name>
    <name type="common">Desulfovibrio vulgaris</name>
    <dbReference type="NCBI Taxonomy" id="391774"/>
    <lineage>
        <taxon>Bacteria</taxon>
        <taxon>Pseudomonadati</taxon>
        <taxon>Thermodesulfobacteriota</taxon>
        <taxon>Desulfovibrionia</taxon>
        <taxon>Desulfovibrionales</taxon>
        <taxon>Desulfovibrionaceae</taxon>
        <taxon>Nitratidesulfovibrio</taxon>
    </lineage>
</organism>
<dbReference type="PROSITE" id="PS51177">
    <property type="entry name" value="LUMAZINE_BIND"/>
    <property type="match status" value="2"/>
</dbReference>
<name>A0A0H3A8D2_NITV4</name>
<accession>A0A0H3A8D2</accession>
<keyword evidence="7" id="KW-0808">Transferase</keyword>
<evidence type="ECO:0000259" key="11">
    <source>
        <dbReference type="PROSITE" id="PS51177"/>
    </source>
</evidence>
<dbReference type="Gene3D" id="2.40.30.20">
    <property type="match status" value="2"/>
</dbReference>
<keyword evidence="8" id="KW-0677">Repeat</keyword>
<dbReference type="CDD" id="cd00402">
    <property type="entry name" value="Riboflavin_synthase_like"/>
    <property type="match status" value="1"/>
</dbReference>
<reference evidence="13" key="1">
    <citation type="journal article" date="2009" name="Environ. Microbiol.">
        <title>Contribution of mobile genetic elements to Desulfovibrio vulgaris genome plasticity.</title>
        <authorList>
            <person name="Walker C.B."/>
            <person name="Stolyar S."/>
            <person name="Chivian D."/>
            <person name="Pinel N."/>
            <person name="Gabster J.A."/>
            <person name="Dehal P.S."/>
            <person name="He Z."/>
            <person name="Yang Z.K."/>
            <person name="Yen H.C."/>
            <person name="Zhou J."/>
            <person name="Wall J.D."/>
            <person name="Hazen T.C."/>
            <person name="Arkin A.P."/>
            <person name="Stahl D.A."/>
        </authorList>
    </citation>
    <scope>NUCLEOTIDE SEQUENCE [LARGE SCALE GENOMIC DNA]</scope>
    <source>
        <strain evidence="13">DP4</strain>
    </source>
</reference>
<dbReference type="EMBL" id="CP000527">
    <property type="protein sequence ID" value="ABM28874.1"/>
    <property type="molecule type" value="Genomic_DNA"/>
</dbReference>
<dbReference type="RefSeq" id="WP_011792506.1">
    <property type="nucleotide sequence ID" value="NC_008751.1"/>
</dbReference>
<dbReference type="PANTHER" id="PTHR21098:SF12">
    <property type="entry name" value="RIBOFLAVIN SYNTHASE"/>
    <property type="match status" value="1"/>
</dbReference>
<feature type="repeat" description="Lumazine-binding" evidence="10">
    <location>
        <begin position="1"/>
        <end position="96"/>
    </location>
</feature>
<evidence type="ECO:0000256" key="7">
    <source>
        <dbReference type="ARBA" id="ARBA00022679"/>
    </source>
</evidence>
<evidence type="ECO:0000256" key="2">
    <source>
        <dbReference type="ARBA" id="ARBA00002803"/>
    </source>
</evidence>
<dbReference type="FunFam" id="2.40.30.20:FF:000003">
    <property type="entry name" value="Riboflavin synthase, alpha subunit"/>
    <property type="match status" value="1"/>
</dbReference>
<sequence length="220" mass="23664">MFTGIIQGQGEVAAVEPMGGETRLRLRTLFALDAIVKGESIATNGTCLTVETYGERWFTAYASSETMQRTNLGDLRQGARVNLERALAVGDRLGGHIVSGHVDCVAEVRSITQAGLSKVYRLGFPSAFGPQVIPKGSVALDGISLTVNHCGPDFLEVNVIPETQGVTTIASWKPGTRVNMETDVIGKYVQNMLAPWNTPHTGEDAPSGRITLDFLRENGF</sequence>
<dbReference type="HOGENOM" id="CLU_034388_2_0_7"/>
<dbReference type="PANTHER" id="PTHR21098">
    <property type="entry name" value="RIBOFLAVIN SYNTHASE ALPHA CHAIN"/>
    <property type="match status" value="1"/>
</dbReference>
<dbReference type="NCBIfam" id="NF006767">
    <property type="entry name" value="PRK09289.1"/>
    <property type="match status" value="1"/>
</dbReference>
<evidence type="ECO:0000256" key="3">
    <source>
        <dbReference type="ARBA" id="ARBA00004887"/>
    </source>
</evidence>
<dbReference type="SUPFAM" id="SSF63380">
    <property type="entry name" value="Riboflavin synthase domain-like"/>
    <property type="match status" value="2"/>
</dbReference>
<protein>
    <recommendedName>
        <fullName evidence="5 9">Riboflavin synthase</fullName>
        <ecNumber evidence="4 9">2.5.1.9</ecNumber>
    </recommendedName>
</protein>
<dbReference type="InterPro" id="IPR026017">
    <property type="entry name" value="Lumazine-bd_dom"/>
</dbReference>
<dbReference type="AlphaFoldDB" id="A0A0H3A8D2"/>
<dbReference type="GO" id="GO:0009231">
    <property type="term" value="P:riboflavin biosynthetic process"/>
    <property type="evidence" value="ECO:0007669"/>
    <property type="project" value="UniProtKB-KW"/>
</dbReference>
<dbReference type="InterPro" id="IPR001783">
    <property type="entry name" value="Lumazine-bd"/>
</dbReference>
<dbReference type="InterPro" id="IPR023366">
    <property type="entry name" value="ATP_synth_asu-like_sf"/>
</dbReference>
<evidence type="ECO:0000313" key="12">
    <source>
        <dbReference type="EMBL" id="ABM28874.1"/>
    </source>
</evidence>
<dbReference type="InterPro" id="IPR017938">
    <property type="entry name" value="Riboflavin_synthase-like_b-brl"/>
</dbReference>
<comment type="function">
    <text evidence="2">Catalyzes the dismutation of two molecules of 6,7-dimethyl-8-ribityllumazine, resulting in the formation of riboflavin and 5-amino-6-(D-ribitylamino)uracil.</text>
</comment>
<feature type="repeat" description="Lumazine-binding" evidence="10">
    <location>
        <begin position="97"/>
        <end position="193"/>
    </location>
</feature>
<evidence type="ECO:0000256" key="5">
    <source>
        <dbReference type="ARBA" id="ARBA00013950"/>
    </source>
</evidence>
<gene>
    <name evidence="12" type="ordered locus">Dvul_1857</name>
</gene>
<dbReference type="EC" id="2.5.1.9" evidence="4 9"/>
<proteinExistence type="predicted"/>
<dbReference type="PIRSF" id="PIRSF000498">
    <property type="entry name" value="Riboflavin_syn_A"/>
    <property type="match status" value="1"/>
</dbReference>
<dbReference type="Proteomes" id="UP000009173">
    <property type="component" value="Chromosome"/>
</dbReference>
<evidence type="ECO:0000256" key="10">
    <source>
        <dbReference type="PROSITE-ProRule" id="PRU00524"/>
    </source>
</evidence>
<evidence type="ECO:0000256" key="8">
    <source>
        <dbReference type="ARBA" id="ARBA00022737"/>
    </source>
</evidence>
<evidence type="ECO:0000256" key="6">
    <source>
        <dbReference type="ARBA" id="ARBA00022619"/>
    </source>
</evidence>
<keyword evidence="6" id="KW-0686">Riboflavin biosynthesis</keyword>
<dbReference type="Pfam" id="PF00677">
    <property type="entry name" value="Lum_binding"/>
    <property type="match status" value="2"/>
</dbReference>
<evidence type="ECO:0000313" key="13">
    <source>
        <dbReference type="Proteomes" id="UP000009173"/>
    </source>
</evidence>
<evidence type="ECO:0000256" key="1">
    <source>
        <dbReference type="ARBA" id="ARBA00000968"/>
    </source>
</evidence>
<evidence type="ECO:0000256" key="9">
    <source>
        <dbReference type="NCBIfam" id="TIGR00187"/>
    </source>
</evidence>
<comment type="pathway">
    <text evidence="3">Cofactor biosynthesis; riboflavin biosynthesis; riboflavin from 2-hydroxy-3-oxobutyl phosphate and 5-amino-6-(D-ribitylamino)uracil: step 2/2.</text>
</comment>
<dbReference type="KEGG" id="dvl:Dvul_1857"/>
<comment type="catalytic activity">
    <reaction evidence="1">
        <text>2 6,7-dimethyl-8-(1-D-ribityl)lumazine + H(+) = 5-amino-6-(D-ribitylamino)uracil + riboflavin</text>
        <dbReference type="Rhea" id="RHEA:20772"/>
        <dbReference type="ChEBI" id="CHEBI:15378"/>
        <dbReference type="ChEBI" id="CHEBI:15934"/>
        <dbReference type="ChEBI" id="CHEBI:57986"/>
        <dbReference type="ChEBI" id="CHEBI:58201"/>
        <dbReference type="EC" id="2.5.1.9"/>
    </reaction>
</comment>
<dbReference type="NCBIfam" id="TIGR00187">
    <property type="entry name" value="ribE"/>
    <property type="match status" value="1"/>
</dbReference>